<organism evidence="1 2">
    <name type="scientific">Drosophila kikkawai</name>
    <name type="common">Fruit fly</name>
    <dbReference type="NCBI Taxonomy" id="30033"/>
    <lineage>
        <taxon>Eukaryota</taxon>
        <taxon>Metazoa</taxon>
        <taxon>Ecdysozoa</taxon>
        <taxon>Arthropoda</taxon>
        <taxon>Hexapoda</taxon>
        <taxon>Insecta</taxon>
        <taxon>Pterygota</taxon>
        <taxon>Neoptera</taxon>
        <taxon>Endopterygota</taxon>
        <taxon>Diptera</taxon>
        <taxon>Brachycera</taxon>
        <taxon>Muscomorpha</taxon>
        <taxon>Ephydroidea</taxon>
        <taxon>Drosophilidae</taxon>
        <taxon>Drosophila</taxon>
        <taxon>Sophophora</taxon>
    </lineage>
</organism>
<sequence>MKDFGPVKTCLGIEFKQNARQQTVFMSQEKYIDAILRKYGMEDCKPAITPIESKSALKRPENPDEEEMKRYPYQSLIGSLMFLAVSTRPDIAFAVNFLSQFNSNYSAEHWKASKRILRYLKGQAFILAGASISWEARKQRTVALSSTESEYLAMSEAVKEALYLKALLNRIGSTCDSIRISTTTRAHNNW</sequence>
<dbReference type="PANTHER" id="PTHR11439">
    <property type="entry name" value="GAG-POL-RELATED RETROTRANSPOSON"/>
    <property type="match status" value="1"/>
</dbReference>
<name>A0ABM4GQA1_DROKI</name>
<evidence type="ECO:0008006" key="3">
    <source>
        <dbReference type="Google" id="ProtNLM"/>
    </source>
</evidence>
<dbReference type="Proteomes" id="UP001652661">
    <property type="component" value="Unplaced"/>
</dbReference>
<dbReference type="PANTHER" id="PTHR11439:SF483">
    <property type="entry name" value="PEPTIDE SYNTHASE GLIP-LIKE, PUTATIVE (AFU_ORTHOLOGUE AFUA_3G12920)-RELATED"/>
    <property type="match status" value="1"/>
</dbReference>
<dbReference type="RefSeq" id="XP_070144879.1">
    <property type="nucleotide sequence ID" value="XM_070288778.1"/>
</dbReference>
<gene>
    <name evidence="2" type="primary">LOC138929334</name>
</gene>
<evidence type="ECO:0000313" key="1">
    <source>
        <dbReference type="Proteomes" id="UP001652661"/>
    </source>
</evidence>
<evidence type="ECO:0000313" key="2">
    <source>
        <dbReference type="RefSeq" id="XP_070144879.1"/>
    </source>
</evidence>
<dbReference type="CDD" id="cd09272">
    <property type="entry name" value="RNase_HI_RT_Ty1"/>
    <property type="match status" value="1"/>
</dbReference>
<protein>
    <recommendedName>
        <fullName evidence="3">Retrovirus-related Pol polyprotein from transposon TNT 1-94</fullName>
    </recommendedName>
</protein>
<accession>A0ABM4GQA1</accession>
<keyword evidence="1" id="KW-1185">Reference proteome</keyword>
<proteinExistence type="predicted"/>
<dbReference type="GeneID" id="138929334"/>
<reference evidence="2" key="1">
    <citation type="submission" date="2025-08" db="UniProtKB">
        <authorList>
            <consortium name="RefSeq"/>
        </authorList>
    </citation>
    <scope>IDENTIFICATION</scope>
    <source>
        <strain evidence="2">14028-0561.14</strain>
        <tissue evidence="2">Whole fly</tissue>
    </source>
</reference>